<dbReference type="InterPro" id="IPR035919">
    <property type="entry name" value="EAL_sf"/>
</dbReference>
<dbReference type="CDD" id="cd01949">
    <property type="entry name" value="GGDEF"/>
    <property type="match status" value="1"/>
</dbReference>
<evidence type="ECO:0000313" key="6">
    <source>
        <dbReference type="EMBL" id="XBH09300.1"/>
    </source>
</evidence>
<reference evidence="6" key="1">
    <citation type="submission" date="2023-03" db="EMBL/GenBank/DDBJ databases">
        <title>Edaphobacter sp.</title>
        <authorList>
            <person name="Huber K.J."/>
            <person name="Papendorf J."/>
            <person name="Pilke C."/>
            <person name="Bunk B."/>
            <person name="Sproeer C."/>
            <person name="Pester M."/>
        </authorList>
    </citation>
    <scope>NUCLEOTIDE SEQUENCE</scope>
    <source>
        <strain evidence="6">DSM 109919</strain>
        <strain evidence="7">DSM 109920</strain>
    </source>
</reference>
<dbReference type="PROSITE" id="PS50883">
    <property type="entry name" value="EAL"/>
    <property type="match status" value="1"/>
</dbReference>
<feature type="transmembrane region" description="Helical" evidence="1">
    <location>
        <begin position="35"/>
        <end position="58"/>
    </location>
</feature>
<dbReference type="Pfam" id="PF00990">
    <property type="entry name" value="GGDEF"/>
    <property type="match status" value="1"/>
</dbReference>
<dbReference type="Pfam" id="PF00563">
    <property type="entry name" value="EAL"/>
    <property type="match status" value="1"/>
</dbReference>
<dbReference type="SUPFAM" id="SSF141868">
    <property type="entry name" value="EAL domain-like"/>
    <property type="match status" value="1"/>
</dbReference>
<dbReference type="NCBIfam" id="TIGR00254">
    <property type="entry name" value="GGDEF"/>
    <property type="match status" value="1"/>
</dbReference>
<dbReference type="InterPro" id="IPR000700">
    <property type="entry name" value="PAS-assoc_C"/>
</dbReference>
<evidence type="ECO:0000259" key="3">
    <source>
        <dbReference type="PROSITE" id="PS50113"/>
    </source>
</evidence>
<feature type="domain" description="EAL" evidence="4">
    <location>
        <begin position="515"/>
        <end position="769"/>
    </location>
</feature>
<dbReference type="Gene3D" id="3.20.20.450">
    <property type="entry name" value="EAL domain"/>
    <property type="match status" value="1"/>
</dbReference>
<sequence>MKARVSPRLRTWKIGLLAVASGLMLTEFLRLAQCGYLGTVVGVTLAMGGTMFALGFLWRGQEREIRRKATEEAQSKFLAAAETSMDAFVIFECVRDLSDKITDFRFQYVNANFERMMGKRRSELLGQLRSEITSVPQNSMLFERLCVVATTGEPMCEEFLIVDPAIKATWLRLQVTRLGDGLAMTCCDISGIKSVQERYKHLLEFTDSVFQNAPFSIVATDLQGTITAMNVAAEKLTGYSRDELVGKAPLTILHDETELLARSGNSDSVKSESDGFHLLTSTAVLGEMEEQEWTLVRRDGSRIPISLAMRAVKSDTGDVTGFVGITVDITERQQMLNYVTHLATHDPLTGLMGRALLRDKTMEAVERARRFGTKVAVFMVDLDHFKRINDSLGHTSGDQILVEGANRLRRSVRSTDIVARAGGDEFVVVMPDITSVADVDLCAANLVLKLSPEIFVDDHLVKVTASVGVCIYPDFASDVKHLFKRADAAMYVAKESGRNQHQIFSEDMLKETADRLMLEHALRHAIANGEMEMHYQPQVSLTTGAITGMEALLRWTHPRLGKISPAQFIPLAEETGLIVSIGEWAFMRSCCEGKALQDELGMDLTISVNLSPRQFQQKNLVQVIEHCLAKSGLAASDLEIEITEGILMVNSHDNLDKLQKIRELGVRISIDDFGTGFCSFSYLLQYQVDRLKIDQSFVRQAETDINAASVVRTIIAMSHGLNIKVVAEGVETDEQLRFLLRKKCDEAQGNFLGLPVAARDFAAAARLYGSNMGSLQGLEVR</sequence>
<dbReference type="SMART" id="SM00267">
    <property type="entry name" value="GGDEF"/>
    <property type="match status" value="1"/>
</dbReference>
<dbReference type="PROSITE" id="PS50112">
    <property type="entry name" value="PAS"/>
    <property type="match status" value="1"/>
</dbReference>
<proteinExistence type="predicted"/>
<protein>
    <submittedName>
        <fullName evidence="6">EAL domain-containing protein</fullName>
    </submittedName>
</protein>
<organism evidence="6">
    <name type="scientific">Edaphobacter paludis</name>
    <dbReference type="NCBI Taxonomy" id="3035702"/>
    <lineage>
        <taxon>Bacteria</taxon>
        <taxon>Pseudomonadati</taxon>
        <taxon>Acidobacteriota</taxon>
        <taxon>Terriglobia</taxon>
        <taxon>Terriglobales</taxon>
        <taxon>Acidobacteriaceae</taxon>
        <taxon>Edaphobacter</taxon>
    </lineage>
</organism>
<dbReference type="KEGG" id="epl:P4G45_12510"/>
<keyword evidence="1" id="KW-1133">Transmembrane helix</keyword>
<dbReference type="Gene3D" id="3.30.70.270">
    <property type="match status" value="1"/>
</dbReference>
<dbReference type="FunFam" id="3.30.70.270:FF:000001">
    <property type="entry name" value="Diguanylate cyclase domain protein"/>
    <property type="match status" value="1"/>
</dbReference>
<dbReference type="InterPro" id="IPR001610">
    <property type="entry name" value="PAC"/>
</dbReference>
<dbReference type="InterPro" id="IPR035965">
    <property type="entry name" value="PAS-like_dom_sf"/>
</dbReference>
<evidence type="ECO:0000259" key="2">
    <source>
        <dbReference type="PROSITE" id="PS50112"/>
    </source>
</evidence>
<dbReference type="PROSITE" id="PS50113">
    <property type="entry name" value="PAC"/>
    <property type="match status" value="1"/>
</dbReference>
<evidence type="ECO:0000256" key="1">
    <source>
        <dbReference type="SAM" id="Phobius"/>
    </source>
</evidence>
<dbReference type="InterPro" id="IPR000160">
    <property type="entry name" value="GGDEF_dom"/>
</dbReference>
<dbReference type="SMART" id="SM00091">
    <property type="entry name" value="PAS"/>
    <property type="match status" value="2"/>
</dbReference>
<name>A0AAU7CW37_9BACT</name>
<dbReference type="PROSITE" id="PS50887">
    <property type="entry name" value="GGDEF"/>
    <property type="match status" value="1"/>
</dbReference>
<dbReference type="PANTHER" id="PTHR44757">
    <property type="entry name" value="DIGUANYLATE CYCLASE DGCP"/>
    <property type="match status" value="1"/>
</dbReference>
<feature type="domain" description="PAC" evidence="3">
    <location>
        <begin position="289"/>
        <end position="341"/>
    </location>
</feature>
<gene>
    <name evidence="6" type="ORF">P4G45_12510</name>
    <name evidence="7" type="ORF">P8936_12925</name>
</gene>
<feature type="domain" description="GGDEF" evidence="5">
    <location>
        <begin position="373"/>
        <end position="506"/>
    </location>
</feature>
<accession>A0AAU7CW37</accession>
<dbReference type="Pfam" id="PF13426">
    <property type="entry name" value="PAS_9"/>
    <property type="match status" value="2"/>
</dbReference>
<dbReference type="SUPFAM" id="SSF55073">
    <property type="entry name" value="Nucleotide cyclase"/>
    <property type="match status" value="1"/>
</dbReference>
<dbReference type="InterPro" id="IPR052155">
    <property type="entry name" value="Biofilm_reg_signaling"/>
</dbReference>
<dbReference type="InterPro" id="IPR029787">
    <property type="entry name" value="Nucleotide_cyclase"/>
</dbReference>
<keyword evidence="1" id="KW-0472">Membrane</keyword>
<accession>A0AAU7D5T1</accession>
<evidence type="ECO:0000259" key="4">
    <source>
        <dbReference type="PROSITE" id="PS50883"/>
    </source>
</evidence>
<keyword evidence="1" id="KW-0812">Transmembrane</keyword>
<evidence type="ECO:0000259" key="5">
    <source>
        <dbReference type="PROSITE" id="PS50887"/>
    </source>
</evidence>
<dbReference type="NCBIfam" id="TIGR00229">
    <property type="entry name" value="sensory_box"/>
    <property type="match status" value="1"/>
</dbReference>
<dbReference type="Gene3D" id="3.30.450.20">
    <property type="entry name" value="PAS domain"/>
    <property type="match status" value="2"/>
</dbReference>
<dbReference type="PANTHER" id="PTHR44757:SF2">
    <property type="entry name" value="BIOFILM ARCHITECTURE MAINTENANCE PROTEIN MBAA"/>
    <property type="match status" value="1"/>
</dbReference>
<dbReference type="SMART" id="SM00086">
    <property type="entry name" value="PAC"/>
    <property type="match status" value="1"/>
</dbReference>
<dbReference type="EMBL" id="CP121195">
    <property type="protein sequence ID" value="XBH12588.1"/>
    <property type="molecule type" value="Genomic_DNA"/>
</dbReference>
<dbReference type="AlphaFoldDB" id="A0AAU7CW37"/>
<evidence type="ECO:0000313" key="7">
    <source>
        <dbReference type="EMBL" id="XBH12588.1"/>
    </source>
</evidence>
<dbReference type="CDD" id="cd00130">
    <property type="entry name" value="PAS"/>
    <property type="match status" value="2"/>
</dbReference>
<dbReference type="CDD" id="cd01948">
    <property type="entry name" value="EAL"/>
    <property type="match status" value="1"/>
</dbReference>
<dbReference type="RefSeq" id="WP_348266813.1">
    <property type="nucleotide sequence ID" value="NZ_CP121194.1"/>
</dbReference>
<dbReference type="InterPro" id="IPR001633">
    <property type="entry name" value="EAL_dom"/>
</dbReference>
<feature type="domain" description="PAS" evidence="2">
    <location>
        <begin position="195"/>
        <end position="272"/>
    </location>
</feature>
<dbReference type="EMBL" id="CP121194">
    <property type="protein sequence ID" value="XBH09300.1"/>
    <property type="molecule type" value="Genomic_DNA"/>
</dbReference>
<dbReference type="SMART" id="SM00052">
    <property type="entry name" value="EAL"/>
    <property type="match status" value="1"/>
</dbReference>
<dbReference type="SUPFAM" id="SSF55785">
    <property type="entry name" value="PYP-like sensor domain (PAS domain)"/>
    <property type="match status" value="2"/>
</dbReference>
<dbReference type="InterPro" id="IPR000014">
    <property type="entry name" value="PAS"/>
</dbReference>
<dbReference type="GO" id="GO:0003824">
    <property type="term" value="F:catalytic activity"/>
    <property type="evidence" value="ECO:0007669"/>
    <property type="project" value="UniProtKB-ARBA"/>
</dbReference>
<dbReference type="InterPro" id="IPR043128">
    <property type="entry name" value="Rev_trsase/Diguanyl_cyclase"/>
</dbReference>